<dbReference type="PANTHER" id="PTHR21621:SF7">
    <property type="entry name" value="RIBOSOMAL PROTEIN BS6--L-GLUTAMATE LIGASE"/>
    <property type="match status" value="1"/>
</dbReference>
<evidence type="ECO:0000256" key="1">
    <source>
        <dbReference type="ARBA" id="ARBA00001936"/>
    </source>
</evidence>
<evidence type="ECO:0000256" key="6">
    <source>
        <dbReference type="ARBA" id="ARBA00022842"/>
    </source>
</evidence>
<feature type="binding site" evidence="10">
    <location>
        <position position="262"/>
    </location>
    <ligand>
        <name>Mn(2+)</name>
        <dbReference type="ChEBI" id="CHEBI:29035"/>
        <label>2</label>
    </ligand>
</feature>
<evidence type="ECO:0000256" key="9">
    <source>
        <dbReference type="ARBA" id="ARBA00061239"/>
    </source>
</evidence>
<dbReference type="HAMAP" id="MF_01552">
    <property type="entry name" value="RimK"/>
    <property type="match status" value="1"/>
</dbReference>
<feature type="binding site" evidence="10">
    <location>
        <position position="260"/>
    </location>
    <ligand>
        <name>Mg(2+)</name>
        <dbReference type="ChEBI" id="CHEBI:18420"/>
        <label>1</label>
    </ligand>
</feature>
<organism evidence="12 13">
    <name type="scientific">Escherichia coli</name>
    <dbReference type="NCBI Taxonomy" id="562"/>
    <lineage>
        <taxon>Bacteria</taxon>
        <taxon>Pseudomonadati</taxon>
        <taxon>Pseudomonadota</taxon>
        <taxon>Gammaproteobacteria</taxon>
        <taxon>Enterobacterales</taxon>
        <taxon>Enterobacteriaceae</taxon>
        <taxon>Escherichia</taxon>
    </lineage>
</organism>
<dbReference type="GO" id="GO:0005524">
    <property type="term" value="F:ATP binding"/>
    <property type="evidence" value="ECO:0007669"/>
    <property type="project" value="UniProtKB-UniRule"/>
</dbReference>
<dbReference type="FunFam" id="3.40.50.20:FF:000004">
    <property type="entry name" value="Probable alpha-L-glutamate ligase"/>
    <property type="match status" value="1"/>
</dbReference>
<feature type="binding site" evidence="10">
    <location>
        <position position="141"/>
    </location>
    <ligand>
        <name>ATP</name>
        <dbReference type="ChEBI" id="CHEBI:30616"/>
    </ligand>
</feature>
<dbReference type="EC" id="6.3.2.-" evidence="10"/>
<sequence>MKIAILSRDGTLYSCKRLREAAIQRGHLVEILDPLSCYMNINPAASSIHYKGRKLPHFDAVIPRIGTAITFYGTAALRQFEMLGSYPLNESVAIARARDKLRSMQLLARQGIDLPVTGIAHSPDDTSDLIDMVGGAPLVVKLVEGTQGIGVVLAETRQAAESVIDAFRGLNAHILVQEYIKEAQGCDIRCLVVGDEVVAAIERRAKEGDFRSNLHRGGAASVASITPQEREIAIKAARTMALDVAGVDILRANRGPLVMEVNASPGLEGIEKTTGIDIASKMIRWIERHATTEYCLKRVVSRNHITDHGFACAFCVSCAGLFIGRGCTKL</sequence>
<gene>
    <name evidence="10 12" type="primary">rimK</name>
    <name evidence="12" type="ORF">NCTC9081_03083</name>
</gene>
<keyword evidence="2 10" id="KW-0436">Ligase</keyword>
<comment type="similarity">
    <text evidence="9">In the C-terminal section; belongs to the RimK family.</text>
</comment>
<evidence type="ECO:0000256" key="10">
    <source>
        <dbReference type="HAMAP-Rule" id="MF_01552"/>
    </source>
</evidence>
<comment type="cofactor">
    <cofactor evidence="10">
        <name>Mg(2+)</name>
        <dbReference type="ChEBI" id="CHEBI:18420"/>
    </cofactor>
    <cofactor evidence="10">
        <name>Mn(2+)</name>
        <dbReference type="ChEBI" id="CHEBI:29035"/>
    </cofactor>
    <text evidence="10">Binds 2 magnesium or manganese ions per subunit.</text>
</comment>
<feature type="binding site" evidence="10">
    <location>
        <position position="187"/>
    </location>
    <ligand>
        <name>ATP</name>
        <dbReference type="ChEBI" id="CHEBI:30616"/>
    </ligand>
</feature>
<evidence type="ECO:0000256" key="4">
    <source>
        <dbReference type="ARBA" id="ARBA00022741"/>
    </source>
</evidence>
<keyword evidence="5 10" id="KW-0067">ATP-binding</keyword>
<evidence type="ECO:0000256" key="3">
    <source>
        <dbReference type="ARBA" id="ARBA00022723"/>
    </source>
</evidence>
<feature type="binding site" evidence="10">
    <location>
        <position position="248"/>
    </location>
    <ligand>
        <name>Mg(2+)</name>
        <dbReference type="ChEBI" id="CHEBI:18420"/>
        <label>1</label>
    </ligand>
</feature>
<dbReference type="GO" id="GO:0005737">
    <property type="term" value="C:cytoplasm"/>
    <property type="evidence" value="ECO:0007669"/>
    <property type="project" value="TreeGrafter"/>
</dbReference>
<dbReference type="InterPro" id="IPR011761">
    <property type="entry name" value="ATP-grasp"/>
</dbReference>
<evidence type="ECO:0000313" key="13">
    <source>
        <dbReference type="Proteomes" id="UP000254716"/>
    </source>
</evidence>
<dbReference type="InterPro" id="IPR013815">
    <property type="entry name" value="ATP_grasp_subdomain_1"/>
</dbReference>
<protein>
    <recommendedName>
        <fullName evidence="10">Ribosomal protein bS6--L-glutamate ligase</fullName>
        <ecNumber evidence="10">6.3.2.-</ecNumber>
    </recommendedName>
    <alternativeName>
        <fullName evidence="10">Poly-alpha-glutamate synthase</fullName>
    </alternativeName>
    <alternativeName>
        <fullName evidence="10">Ribosomal protein bS6 modification protein</fullName>
    </alternativeName>
</protein>
<dbReference type="NCBIfam" id="NF007764">
    <property type="entry name" value="PRK10446.1"/>
    <property type="match status" value="1"/>
</dbReference>
<evidence type="ECO:0000256" key="2">
    <source>
        <dbReference type="ARBA" id="ARBA00022598"/>
    </source>
</evidence>
<evidence type="ECO:0000313" key="12">
    <source>
        <dbReference type="EMBL" id="STJ17644.1"/>
    </source>
</evidence>
<evidence type="ECO:0000259" key="11">
    <source>
        <dbReference type="PROSITE" id="PS50975"/>
    </source>
</evidence>
<proteinExistence type="inferred from homology"/>
<dbReference type="FunFam" id="3.30.470.20:FF:000016">
    <property type="entry name" value="Ribosomal protein S6--L-glutamate ligase"/>
    <property type="match status" value="1"/>
</dbReference>
<dbReference type="Gene3D" id="3.40.50.20">
    <property type="match status" value="1"/>
</dbReference>
<dbReference type="GO" id="GO:0009432">
    <property type="term" value="P:SOS response"/>
    <property type="evidence" value="ECO:0007669"/>
    <property type="project" value="TreeGrafter"/>
</dbReference>
<dbReference type="InterPro" id="IPR041107">
    <property type="entry name" value="Rimk_N"/>
</dbReference>
<evidence type="ECO:0000256" key="8">
    <source>
        <dbReference type="ARBA" id="ARBA00023211"/>
    </source>
</evidence>
<feature type="domain" description="ATP-grasp" evidence="11">
    <location>
        <begin position="104"/>
        <end position="287"/>
    </location>
</feature>
<comment type="function">
    <text evidence="10">An L-glutamate ligase that catalyzes the ATP-dependent post-translational addition of glutamate residues to the C-terminus of ribosomal protein bS6 (RpsF). Is also able to catalyze the synthesis of poly-alpha-glutamate in vitro, via ATP hydrolysis from unprotected glutamate as substrate. The number of glutamate residues added to either RpsF or to poly-alpha-glutamate changes with pH.</text>
</comment>
<dbReference type="FunFam" id="3.30.1490.20:FF:000005">
    <property type="entry name" value="Probable alpha-L-glutamate ligase 1"/>
    <property type="match status" value="1"/>
</dbReference>
<dbReference type="PANTHER" id="PTHR21621">
    <property type="entry name" value="RIBOSOMAL PROTEIN S6 MODIFICATION PROTEIN"/>
    <property type="match status" value="1"/>
</dbReference>
<dbReference type="Pfam" id="PF18030">
    <property type="entry name" value="Rimk_N"/>
    <property type="match status" value="1"/>
</dbReference>
<feature type="binding site" evidence="10">
    <location>
        <position position="260"/>
    </location>
    <ligand>
        <name>Mg(2+)</name>
        <dbReference type="ChEBI" id="CHEBI:18420"/>
        <label>2</label>
    </ligand>
</feature>
<feature type="binding site" evidence="10">
    <location>
        <position position="248"/>
    </location>
    <ligand>
        <name>Mn(2+)</name>
        <dbReference type="ChEBI" id="CHEBI:29035"/>
        <label>1</label>
    </ligand>
</feature>
<keyword evidence="3 10" id="KW-0479">Metal-binding</keyword>
<dbReference type="NCBIfam" id="TIGR00768">
    <property type="entry name" value="rimK_fam"/>
    <property type="match status" value="1"/>
</dbReference>
<dbReference type="PROSITE" id="PS50975">
    <property type="entry name" value="ATP_GRASP"/>
    <property type="match status" value="1"/>
</dbReference>
<dbReference type="InterPro" id="IPR013651">
    <property type="entry name" value="ATP-grasp_RimK-type"/>
</dbReference>
<accession>A0A376W3Q0</accession>
<dbReference type="GO" id="GO:0006412">
    <property type="term" value="P:translation"/>
    <property type="evidence" value="ECO:0007669"/>
    <property type="project" value="UniProtKB-KW"/>
</dbReference>
<dbReference type="Pfam" id="PF08443">
    <property type="entry name" value="RimK"/>
    <property type="match status" value="1"/>
</dbReference>
<name>A0A376W3Q0_ECOLX</name>
<evidence type="ECO:0000256" key="7">
    <source>
        <dbReference type="ARBA" id="ARBA00022917"/>
    </source>
</evidence>
<dbReference type="InterPro" id="IPR004666">
    <property type="entry name" value="Rp_bS6_RimK/Lys_biosynth_LsyX"/>
</dbReference>
<dbReference type="GO" id="GO:0018169">
    <property type="term" value="F:ribosomal S6-glutamic acid ligase activity"/>
    <property type="evidence" value="ECO:0007669"/>
    <property type="project" value="UniProtKB-UniRule"/>
</dbReference>
<keyword evidence="7 10" id="KW-0648">Protein biosynthesis</keyword>
<dbReference type="Proteomes" id="UP000254716">
    <property type="component" value="Unassembled WGS sequence"/>
</dbReference>
<keyword evidence="4 10" id="KW-0547">Nucleotide-binding</keyword>
<feature type="binding site" evidence="10">
    <location>
        <begin position="211"/>
        <end position="213"/>
    </location>
    <ligand>
        <name>ATP</name>
        <dbReference type="ChEBI" id="CHEBI:30616"/>
    </ligand>
</feature>
<comment type="similarity">
    <text evidence="10">Belongs to the RimK family.</text>
</comment>
<dbReference type="GO" id="GO:0046872">
    <property type="term" value="F:metal ion binding"/>
    <property type="evidence" value="ECO:0007669"/>
    <property type="project" value="UniProtKB-KW"/>
</dbReference>
<keyword evidence="6 10" id="KW-0460">Magnesium</keyword>
<evidence type="ECO:0000256" key="5">
    <source>
        <dbReference type="ARBA" id="ARBA00022840"/>
    </source>
</evidence>
<dbReference type="EMBL" id="UGCV01000008">
    <property type="protein sequence ID" value="STJ17644.1"/>
    <property type="molecule type" value="Genomic_DNA"/>
</dbReference>
<feature type="binding site" evidence="10">
    <location>
        <position position="260"/>
    </location>
    <ligand>
        <name>Mn(2+)</name>
        <dbReference type="ChEBI" id="CHEBI:29035"/>
        <label>2</label>
    </ligand>
</feature>
<dbReference type="AlphaFoldDB" id="A0A376W3Q0"/>
<dbReference type="Gene3D" id="3.30.470.20">
    <property type="entry name" value="ATP-grasp fold, B domain"/>
    <property type="match status" value="1"/>
</dbReference>
<reference evidence="12 13" key="1">
    <citation type="submission" date="2018-06" db="EMBL/GenBank/DDBJ databases">
        <authorList>
            <consortium name="Pathogen Informatics"/>
            <person name="Doyle S."/>
        </authorList>
    </citation>
    <scope>NUCLEOTIDE SEQUENCE [LARGE SCALE GENOMIC DNA]</scope>
    <source>
        <strain evidence="12 13">NCTC9081</strain>
    </source>
</reference>
<feature type="binding site" evidence="10">
    <location>
        <position position="260"/>
    </location>
    <ligand>
        <name>Mn(2+)</name>
        <dbReference type="ChEBI" id="CHEBI:29035"/>
        <label>1</label>
    </ligand>
</feature>
<dbReference type="Gene3D" id="3.30.1490.20">
    <property type="entry name" value="ATP-grasp fold, A domain"/>
    <property type="match status" value="1"/>
</dbReference>
<dbReference type="InterPro" id="IPR023533">
    <property type="entry name" value="RimK"/>
</dbReference>
<feature type="binding site" evidence="10">
    <location>
        <begin position="178"/>
        <end position="179"/>
    </location>
    <ligand>
        <name>ATP</name>
        <dbReference type="ChEBI" id="CHEBI:30616"/>
    </ligand>
</feature>
<comment type="cofactor">
    <cofactor evidence="1">
        <name>Mn(2+)</name>
        <dbReference type="ChEBI" id="CHEBI:29035"/>
    </cofactor>
</comment>
<keyword evidence="8 10" id="KW-0464">Manganese</keyword>
<dbReference type="SUPFAM" id="SSF56059">
    <property type="entry name" value="Glutathione synthetase ATP-binding domain-like"/>
    <property type="match status" value="1"/>
</dbReference>
<feature type="binding site" evidence="10">
    <location>
        <position position="262"/>
    </location>
    <ligand>
        <name>Mg(2+)</name>
        <dbReference type="ChEBI" id="CHEBI:18420"/>
        <label>2</label>
    </ligand>
</feature>